<name>A0A1H4FIR2_9BACI</name>
<feature type="transmembrane region" description="Helical" evidence="1">
    <location>
        <begin position="7"/>
        <end position="27"/>
    </location>
</feature>
<accession>A0A1H4FIR2</accession>
<dbReference type="InterPro" id="IPR008258">
    <property type="entry name" value="Transglycosylase_SLT_dom_1"/>
</dbReference>
<evidence type="ECO:0000256" key="1">
    <source>
        <dbReference type="SAM" id="Phobius"/>
    </source>
</evidence>
<evidence type="ECO:0000259" key="2">
    <source>
        <dbReference type="Pfam" id="PF01464"/>
    </source>
</evidence>
<evidence type="ECO:0000313" key="3">
    <source>
        <dbReference type="EMBL" id="SEA97031.1"/>
    </source>
</evidence>
<dbReference type="PANTHER" id="PTHR37423">
    <property type="entry name" value="SOLUBLE LYTIC MUREIN TRANSGLYCOSYLASE-RELATED"/>
    <property type="match status" value="1"/>
</dbReference>
<dbReference type="Pfam" id="PF01464">
    <property type="entry name" value="SLT"/>
    <property type="match status" value="1"/>
</dbReference>
<feature type="domain" description="Transglycosylase SLT" evidence="2">
    <location>
        <begin position="101"/>
        <end position="216"/>
    </location>
</feature>
<dbReference type="RefSeq" id="WP_245728976.1">
    <property type="nucleotide sequence ID" value="NZ_FNQR01000011.1"/>
</dbReference>
<keyword evidence="1" id="KW-0472">Membrane</keyword>
<dbReference type="AlphaFoldDB" id="A0A1H4FIR2"/>
<dbReference type="Gene3D" id="1.10.530.10">
    <property type="match status" value="1"/>
</dbReference>
<keyword evidence="4" id="KW-1185">Reference proteome</keyword>
<dbReference type="STRING" id="571932.SAMN05421743_111132"/>
<reference evidence="3 4" key="1">
    <citation type="submission" date="2016-10" db="EMBL/GenBank/DDBJ databases">
        <authorList>
            <person name="de Groot N.N."/>
        </authorList>
    </citation>
    <scope>NUCLEOTIDE SEQUENCE [LARGE SCALE GENOMIC DNA]</scope>
    <source>
        <strain evidence="3 4">CCM7597</strain>
    </source>
</reference>
<dbReference type="InterPro" id="IPR023346">
    <property type="entry name" value="Lysozyme-like_dom_sf"/>
</dbReference>
<protein>
    <submittedName>
        <fullName evidence="3">Transglycosylase SLT domain-containing protein</fullName>
    </submittedName>
</protein>
<organism evidence="3 4">
    <name type="scientific">Thalassobacillus cyri</name>
    <dbReference type="NCBI Taxonomy" id="571932"/>
    <lineage>
        <taxon>Bacteria</taxon>
        <taxon>Bacillati</taxon>
        <taxon>Bacillota</taxon>
        <taxon>Bacilli</taxon>
        <taxon>Bacillales</taxon>
        <taxon>Bacillaceae</taxon>
        <taxon>Thalassobacillus</taxon>
    </lineage>
</organism>
<evidence type="ECO:0000313" key="4">
    <source>
        <dbReference type="Proteomes" id="UP000198584"/>
    </source>
</evidence>
<dbReference type="Proteomes" id="UP000198584">
    <property type="component" value="Unassembled WGS sequence"/>
</dbReference>
<dbReference type="SUPFAM" id="SSF53955">
    <property type="entry name" value="Lysozyme-like"/>
    <property type="match status" value="1"/>
</dbReference>
<dbReference type="EMBL" id="FNQR01000011">
    <property type="protein sequence ID" value="SEA97031.1"/>
    <property type="molecule type" value="Genomic_DNA"/>
</dbReference>
<gene>
    <name evidence="3" type="ORF">SAMN05421743_111132</name>
</gene>
<sequence>MKSLKKMFQIGAIVLLVGLFFFVIHFMKDDTKTTAEGNSTAEEDTNKRVAVDSALSAPPKKSQKLEEGYYEWHELELTADRLVKESEGRFKKSWAMFLVRETERYGIDPFLVYELLKVETGGTFNPELVGPATKYGRAYGMAQFMKNTAPWIADMGGLPYKDELLFDPYYSMQLSMIYLDYLHGKYGNWNEALTAYHRGMGGLENYKDKNGHAKSWYAVEIQENAETHPTFASAN</sequence>
<dbReference type="PANTHER" id="PTHR37423:SF2">
    <property type="entry name" value="MEMBRANE-BOUND LYTIC MUREIN TRANSGLYCOSYLASE C"/>
    <property type="match status" value="1"/>
</dbReference>
<keyword evidence="1" id="KW-0812">Transmembrane</keyword>
<proteinExistence type="predicted"/>
<keyword evidence="1" id="KW-1133">Transmembrane helix</keyword>